<protein>
    <submittedName>
        <fullName evidence="1">Uncharacterized protein</fullName>
    </submittedName>
</protein>
<name>A0ACC5XAA7_PANGG</name>
<evidence type="ECO:0000313" key="2">
    <source>
        <dbReference type="Proteomes" id="UP000829447"/>
    </source>
</evidence>
<evidence type="ECO:0000313" key="1">
    <source>
        <dbReference type="EMBL" id="MCI4388070.1"/>
    </source>
</evidence>
<organism evidence="1 2">
    <name type="scientific">Pangasianodon gigas</name>
    <name type="common">Mekong giant catfish</name>
    <name type="synonym">Pangasius gigas</name>
    <dbReference type="NCBI Taxonomy" id="30993"/>
    <lineage>
        <taxon>Eukaryota</taxon>
        <taxon>Metazoa</taxon>
        <taxon>Chordata</taxon>
        <taxon>Craniata</taxon>
        <taxon>Vertebrata</taxon>
        <taxon>Euteleostomi</taxon>
        <taxon>Actinopterygii</taxon>
        <taxon>Neopterygii</taxon>
        <taxon>Teleostei</taxon>
        <taxon>Ostariophysi</taxon>
        <taxon>Siluriformes</taxon>
        <taxon>Pangasiidae</taxon>
        <taxon>Pangasianodon</taxon>
    </lineage>
</organism>
<proteinExistence type="predicted"/>
<dbReference type="EMBL" id="CM040470">
    <property type="protein sequence ID" value="MCI4388070.1"/>
    <property type="molecule type" value="Genomic_DNA"/>
</dbReference>
<comment type="caution">
    <text evidence="1">The sequence shown here is derived from an EMBL/GenBank/DDBJ whole genome shotgun (WGS) entry which is preliminary data.</text>
</comment>
<gene>
    <name evidence="1" type="ORF">PGIGA_G00081290</name>
</gene>
<dbReference type="Proteomes" id="UP000829447">
    <property type="component" value="Linkage Group LG17"/>
</dbReference>
<accession>A0ACC5XAA7</accession>
<reference evidence="1 2" key="1">
    <citation type="journal article" date="2022" name="bioRxiv">
        <title>An ancient truncated duplication of the anti-Mullerian hormone receptor type 2 gene is a potential conserved master sex determinant in the Pangasiidae catfish family.</title>
        <authorList>
            <person name="Wen M."/>
            <person name="Pan Q."/>
            <person name="Jouanno E."/>
            <person name="Montfort J."/>
            <person name="Zahm M."/>
            <person name="Cabau C."/>
            <person name="Klopp C."/>
            <person name="Iampietro C."/>
            <person name="Roques C."/>
            <person name="Bouchez O."/>
            <person name="Castinel A."/>
            <person name="Donnadieu C."/>
            <person name="Parrinello H."/>
            <person name="Poncet C."/>
            <person name="Belmonte E."/>
            <person name="Gautier V."/>
            <person name="Avarre J.-C."/>
            <person name="Dugue R."/>
            <person name="Gustiano R."/>
            <person name="Ha T.T.T."/>
            <person name="Campet M."/>
            <person name="Sriphairoj K."/>
            <person name="Ribolli J."/>
            <person name="de Almeida F.L."/>
            <person name="Desvignes T."/>
            <person name="Postlethwait J.H."/>
            <person name="Bucao C.F."/>
            <person name="Robinson-Rechavi M."/>
            <person name="Bobe J."/>
            <person name="Herpin A."/>
            <person name="Guiguen Y."/>
        </authorList>
    </citation>
    <scope>NUCLEOTIDE SEQUENCE [LARGE SCALE GENOMIC DNA]</scope>
    <source>
        <tissue evidence="1">Fin clip</tissue>
    </source>
</reference>
<sequence>MKMDFKILLLILCITFVSVQGATPRCCIKTHPVHKQLMNRVTKFSIQDRSGGCEIDALVLHFERRSLCAPLGQLQQLAKIRSVITGQEHF</sequence>
<keyword evidence="2" id="KW-1185">Reference proteome</keyword>